<sequence>MERRLGPLLDFALPHISGALSHAPHALSATEARFFKTSYQIYFHHDKYKRSTSKQNFNICDEPLKNHEKIRELLQREREYLTEKMSDSQPPPAEEAKGSLSTIPLEAGLPWMLPKSVPYLEILNMCLCKSLMMKMKRRKLGLKESDDEDMKIKISKVDELTTKVKSQKQKTGHNMKVSTKILLYPVYQWMNGILNGKKTLQIRAHFVIVIAIATSVYSQELSVCCFIMKAELCMKMLGSYELSGKKKMQVSKAWLRHSFEAVPTEKTLIYHDIVWTPYCDYLSYRAQRIFFSRSVLINFDKIQYHEPEKVPKQLSITDLEEVGEHEALKTLCLGGRHREITTKDMKST</sequence>
<name>A0A5N6NJQ3_9ASTR</name>
<comment type="caution">
    <text evidence="1">The sequence shown here is derived from an EMBL/GenBank/DDBJ whole genome shotgun (WGS) entry which is preliminary data.</text>
</comment>
<organism evidence="1 2">
    <name type="scientific">Mikania micrantha</name>
    <name type="common">bitter vine</name>
    <dbReference type="NCBI Taxonomy" id="192012"/>
    <lineage>
        <taxon>Eukaryota</taxon>
        <taxon>Viridiplantae</taxon>
        <taxon>Streptophyta</taxon>
        <taxon>Embryophyta</taxon>
        <taxon>Tracheophyta</taxon>
        <taxon>Spermatophyta</taxon>
        <taxon>Magnoliopsida</taxon>
        <taxon>eudicotyledons</taxon>
        <taxon>Gunneridae</taxon>
        <taxon>Pentapetalae</taxon>
        <taxon>asterids</taxon>
        <taxon>campanulids</taxon>
        <taxon>Asterales</taxon>
        <taxon>Asteraceae</taxon>
        <taxon>Asteroideae</taxon>
        <taxon>Heliantheae alliance</taxon>
        <taxon>Eupatorieae</taxon>
        <taxon>Mikania</taxon>
    </lineage>
</organism>
<dbReference type="Proteomes" id="UP000326396">
    <property type="component" value="Linkage Group LG19"/>
</dbReference>
<evidence type="ECO:0000313" key="2">
    <source>
        <dbReference type="Proteomes" id="UP000326396"/>
    </source>
</evidence>
<reference evidence="1 2" key="1">
    <citation type="submission" date="2019-05" db="EMBL/GenBank/DDBJ databases">
        <title>Mikania micrantha, genome provides insights into the molecular mechanism of rapid growth.</title>
        <authorList>
            <person name="Liu B."/>
        </authorList>
    </citation>
    <scope>NUCLEOTIDE SEQUENCE [LARGE SCALE GENOMIC DNA]</scope>
    <source>
        <strain evidence="1">NLD-2019</strain>
        <tissue evidence="1">Leaf</tissue>
    </source>
</reference>
<protein>
    <submittedName>
        <fullName evidence="1">Uncharacterized protein</fullName>
    </submittedName>
</protein>
<proteinExistence type="predicted"/>
<accession>A0A5N6NJQ3</accession>
<evidence type="ECO:0000313" key="1">
    <source>
        <dbReference type="EMBL" id="KAD4888405.1"/>
    </source>
</evidence>
<dbReference type="AlphaFoldDB" id="A0A5N6NJQ3"/>
<gene>
    <name evidence="1" type="ORF">E3N88_20478</name>
</gene>
<keyword evidence="2" id="KW-1185">Reference proteome</keyword>
<dbReference type="EMBL" id="SZYD01000011">
    <property type="protein sequence ID" value="KAD4888405.1"/>
    <property type="molecule type" value="Genomic_DNA"/>
</dbReference>